<feature type="active site" description="Nucleophile" evidence="15">
    <location>
        <position position="298"/>
    </location>
</feature>
<dbReference type="SMART" id="SM00642">
    <property type="entry name" value="Aamy"/>
    <property type="match status" value="1"/>
</dbReference>
<evidence type="ECO:0000256" key="10">
    <source>
        <dbReference type="ARBA" id="ARBA00032057"/>
    </source>
</evidence>
<dbReference type="NCBIfam" id="TIGR02402">
    <property type="entry name" value="trehalose_TreZ"/>
    <property type="match status" value="1"/>
</dbReference>
<evidence type="ECO:0000256" key="9">
    <source>
        <dbReference type="ARBA" id="ARBA00023295"/>
    </source>
</evidence>
<sequence>MNQYSFFLGTGATSATPRLAPLDSFSAGAPRAPAANDDPHGYAFGPVWLPEGRIGFRLWAPDAAQRGESVRLEIAGMGPVRMTPGEGGWFHAVVPCGDGTRYWFRLDDGTTFPDPASRWQPGDVHGPSVACQPRAATYPWTCPDWRGRPWHEAVICELHVGLCGGYAGAMQQLQRLSALGFTAVELMPLAEFPGARNWGYDGVLPFAPESAYGTPDQLRALVDHAHSLGMMVLLDVVYNHFGPEGNYLHHYANAFFRQDRKTPWGPAIDFRRPEVRRFFTENARYWLEEFRFDGLRLDAVHAIDDEGWLTTLPSDLRAWPGMAGRHIHLVLENDHNDASRLAAGFDAQWNDDAHHALHVLLTGEHDGYYRDYAAGAADSGQDGQPSPHSPLRHLARVLAEGFAYQGEVSPFRSAAADSHAPVRRGQPSGHLPPTAFVCFLQNHDQTGNRAFGERLAALADPEALRAAVALQLLCPQVPLVFMGEECGAQTPFYYFTSHPPELAEAVRQGRRQEFASVAAFGDEARAREIPDPNDPATFEASRPPMRVENDWTRYYRRLLAIRQEWLMHRLPRARSAGVDVLGRAALRARWRLGDGACLSIWLNLGREAVTCQPPAPGYAMLHETAAGHADSLASGSLPALSCIAVLSGHGTPGHGVGAGVR</sequence>
<evidence type="ECO:0000256" key="3">
    <source>
        <dbReference type="ARBA" id="ARBA00008061"/>
    </source>
</evidence>
<feature type="binding site" evidence="16">
    <location>
        <begin position="296"/>
        <end position="301"/>
    </location>
    <ligand>
        <name>substrate</name>
    </ligand>
</feature>
<dbReference type="RefSeq" id="WP_211948427.1">
    <property type="nucleotide sequence ID" value="NZ_CAJPUY010000012.1"/>
</dbReference>
<feature type="binding site" evidence="16">
    <location>
        <begin position="443"/>
        <end position="448"/>
    </location>
    <ligand>
        <name>substrate</name>
    </ligand>
</feature>
<dbReference type="SUPFAM" id="SSF51445">
    <property type="entry name" value="(Trans)glycosidases"/>
    <property type="match status" value="1"/>
</dbReference>
<dbReference type="InterPro" id="IPR017853">
    <property type="entry name" value="GH"/>
</dbReference>
<evidence type="ECO:0000256" key="16">
    <source>
        <dbReference type="PIRSR" id="PIRSR006337-2"/>
    </source>
</evidence>
<dbReference type="InterPro" id="IPR014756">
    <property type="entry name" value="Ig_E-set"/>
</dbReference>
<evidence type="ECO:0000256" key="4">
    <source>
        <dbReference type="ARBA" id="ARBA00012268"/>
    </source>
</evidence>
<dbReference type="InterPro" id="IPR006047">
    <property type="entry name" value="GH13_cat_dom"/>
</dbReference>
<comment type="subcellular location">
    <subcellularLocation>
        <location evidence="1 15">Cytoplasm</location>
    </subcellularLocation>
</comment>
<dbReference type="CDD" id="cd02853">
    <property type="entry name" value="E_set_MTHase_like_N"/>
    <property type="match status" value="1"/>
</dbReference>
<evidence type="ECO:0000256" key="5">
    <source>
        <dbReference type="ARBA" id="ARBA00015938"/>
    </source>
</evidence>
<dbReference type="PANTHER" id="PTHR43651">
    <property type="entry name" value="1,4-ALPHA-GLUCAN-BRANCHING ENZYME"/>
    <property type="match status" value="1"/>
</dbReference>
<keyword evidence="19" id="KW-0328">Glycosyltransferase</keyword>
<dbReference type="Gene3D" id="3.20.20.80">
    <property type="entry name" value="Glycosidases"/>
    <property type="match status" value="1"/>
</dbReference>
<keyword evidence="8" id="KW-0119">Carbohydrate metabolism</keyword>
<dbReference type="PIRSF" id="PIRSF006337">
    <property type="entry name" value="Trehalose_TreZ"/>
    <property type="match status" value="1"/>
</dbReference>
<dbReference type="EC" id="3.2.1.141" evidence="4 13"/>
<name>A0A916IVJ4_9BURK</name>
<dbReference type="Pfam" id="PF00128">
    <property type="entry name" value="Alpha-amylase"/>
    <property type="match status" value="2"/>
</dbReference>
<dbReference type="Gene3D" id="1.10.10.760">
    <property type="entry name" value="E-set domains of sugar-utilizing enzymes"/>
    <property type="match status" value="1"/>
</dbReference>
<evidence type="ECO:0000256" key="7">
    <source>
        <dbReference type="ARBA" id="ARBA00022801"/>
    </source>
</evidence>
<evidence type="ECO:0000256" key="12">
    <source>
        <dbReference type="ARBA" id="ARBA00034013"/>
    </source>
</evidence>
<evidence type="ECO:0000313" key="20">
    <source>
        <dbReference type="Proteomes" id="UP000672934"/>
    </source>
</evidence>
<dbReference type="Gene3D" id="2.60.40.10">
    <property type="entry name" value="Immunoglobulins"/>
    <property type="match status" value="1"/>
</dbReference>
<feature type="domain" description="Glycosyl hydrolase family 13 catalytic" evidence="18">
    <location>
        <begin position="165"/>
        <end position="562"/>
    </location>
</feature>
<evidence type="ECO:0000256" key="17">
    <source>
        <dbReference type="PIRSR" id="PIRSR006337-3"/>
    </source>
</evidence>
<dbReference type="Pfam" id="PF11941">
    <property type="entry name" value="DUF3459"/>
    <property type="match status" value="1"/>
</dbReference>
<evidence type="ECO:0000313" key="19">
    <source>
        <dbReference type="EMBL" id="CAG2146864.1"/>
    </source>
</evidence>
<dbReference type="InterPro" id="IPR022567">
    <property type="entry name" value="DUF3459"/>
</dbReference>
<dbReference type="InterPro" id="IPR044901">
    <property type="entry name" value="Trehalose_TreZ_E-set_sf"/>
</dbReference>
<dbReference type="EMBL" id="CAJPUY010000012">
    <property type="protein sequence ID" value="CAG2146864.1"/>
    <property type="molecule type" value="Genomic_DNA"/>
</dbReference>
<feature type="binding site" evidence="16">
    <location>
        <begin position="351"/>
        <end position="355"/>
    </location>
    <ligand>
        <name>substrate</name>
    </ligand>
</feature>
<dbReference type="AlphaFoldDB" id="A0A916IVJ4"/>
<dbReference type="GO" id="GO:0005737">
    <property type="term" value="C:cytoplasm"/>
    <property type="evidence" value="ECO:0007669"/>
    <property type="project" value="UniProtKB-SubCell"/>
</dbReference>
<dbReference type="Proteomes" id="UP000672934">
    <property type="component" value="Unassembled WGS sequence"/>
</dbReference>
<comment type="pathway">
    <text evidence="2 14">Glycan biosynthesis; trehalose biosynthesis.</text>
</comment>
<evidence type="ECO:0000256" key="13">
    <source>
        <dbReference type="NCBIfam" id="TIGR02402"/>
    </source>
</evidence>
<dbReference type="InterPro" id="IPR012768">
    <property type="entry name" value="Trehalose_TreZ"/>
</dbReference>
<proteinExistence type="inferred from homology"/>
<dbReference type="InterPro" id="IPR013783">
    <property type="entry name" value="Ig-like_fold"/>
</dbReference>
<organism evidence="19 20">
    <name type="scientific">Cupriavidus yeoncheonensis</name>
    <dbReference type="NCBI Taxonomy" id="1462994"/>
    <lineage>
        <taxon>Bacteria</taxon>
        <taxon>Pseudomonadati</taxon>
        <taxon>Pseudomonadota</taxon>
        <taxon>Betaproteobacteria</taxon>
        <taxon>Burkholderiales</taxon>
        <taxon>Burkholderiaceae</taxon>
        <taxon>Cupriavidus</taxon>
    </lineage>
</organism>
<evidence type="ECO:0000256" key="14">
    <source>
        <dbReference type="PIRNR" id="PIRNR006337"/>
    </source>
</evidence>
<evidence type="ECO:0000256" key="2">
    <source>
        <dbReference type="ARBA" id="ARBA00005199"/>
    </source>
</evidence>
<dbReference type="GO" id="GO:0016757">
    <property type="term" value="F:glycosyltransferase activity"/>
    <property type="evidence" value="ECO:0007669"/>
    <property type="project" value="UniProtKB-KW"/>
</dbReference>
<keyword evidence="7 14" id="KW-0378">Hydrolase</keyword>
<evidence type="ECO:0000259" key="18">
    <source>
        <dbReference type="SMART" id="SM00642"/>
    </source>
</evidence>
<dbReference type="CDD" id="cd11325">
    <property type="entry name" value="AmyAc_GTHase"/>
    <property type="match status" value="1"/>
</dbReference>
<keyword evidence="6" id="KW-0963">Cytoplasm</keyword>
<evidence type="ECO:0000256" key="6">
    <source>
        <dbReference type="ARBA" id="ARBA00022490"/>
    </source>
</evidence>
<keyword evidence="9 14" id="KW-0326">Glycosidase</keyword>
<feature type="site" description="Transition state stabilizer" evidence="17">
    <location>
        <position position="444"/>
    </location>
</feature>
<comment type="similarity">
    <text evidence="3 14">Belongs to the glycosyl hydrolase 13 family.</text>
</comment>
<dbReference type="PANTHER" id="PTHR43651:SF11">
    <property type="entry name" value="MALTO-OLIGOSYLTREHALOSE TREHALOHYDROLASE"/>
    <property type="match status" value="1"/>
</dbReference>
<comment type="caution">
    <text evidence="19">The sequence shown here is derived from an EMBL/GenBank/DDBJ whole genome shotgun (WGS) entry which is preliminary data.</text>
</comment>
<feature type="active site" description="Proton donor" evidence="15">
    <location>
        <position position="332"/>
    </location>
</feature>
<evidence type="ECO:0000256" key="11">
    <source>
        <dbReference type="ARBA" id="ARBA00033284"/>
    </source>
</evidence>
<evidence type="ECO:0000256" key="1">
    <source>
        <dbReference type="ARBA" id="ARBA00004496"/>
    </source>
</evidence>
<comment type="catalytic activity">
    <reaction evidence="12 14">
        <text>hydrolysis of (1-&gt;4)-alpha-D-glucosidic linkage in 4-alpha-D-[(1-&gt;4)-alpha-D-glucanosyl]n trehalose to yield trehalose and (1-&gt;4)-alpha-D-glucan.</text>
        <dbReference type="EC" id="3.2.1.141"/>
    </reaction>
</comment>
<keyword evidence="19" id="KW-0808">Transferase</keyword>
<keyword evidence="20" id="KW-1185">Reference proteome</keyword>
<reference evidence="19" key="1">
    <citation type="submission" date="2021-03" db="EMBL/GenBank/DDBJ databases">
        <authorList>
            <person name="Peeters C."/>
        </authorList>
    </citation>
    <scope>NUCLEOTIDE SEQUENCE</scope>
    <source>
        <strain evidence="19">LMG 31506</strain>
    </source>
</reference>
<dbReference type="SUPFAM" id="SSF81296">
    <property type="entry name" value="E set domains"/>
    <property type="match status" value="1"/>
</dbReference>
<protein>
    <recommendedName>
        <fullName evidence="5 13">Malto-oligosyltrehalose trehalohydrolase</fullName>
        <shortName evidence="14">MTHase</shortName>
        <ecNumber evidence="4 13">3.2.1.141</ecNumber>
    </recommendedName>
    <alternativeName>
        <fullName evidence="11 14">4-alpha-D-((1-&gt;4)-alpha-D-glucano)trehalose trehalohydrolase</fullName>
    </alternativeName>
    <alternativeName>
        <fullName evidence="10 14">Maltooligosyl trehalose trehalohydrolase</fullName>
    </alternativeName>
</protein>
<evidence type="ECO:0000256" key="15">
    <source>
        <dbReference type="PIRSR" id="PIRSR006337-1"/>
    </source>
</evidence>
<dbReference type="GO" id="GO:0033942">
    <property type="term" value="F:4-alpha-D-(1-&gt;4)-alpha-D-glucanotrehalose trehalohydrolase activity"/>
    <property type="evidence" value="ECO:0007669"/>
    <property type="project" value="UniProtKB-EC"/>
</dbReference>
<evidence type="ECO:0000256" key="8">
    <source>
        <dbReference type="ARBA" id="ARBA00023277"/>
    </source>
</evidence>
<accession>A0A916IVJ4</accession>
<gene>
    <name evidence="19" type="primary">glgB_2</name>
    <name evidence="19" type="ORF">LMG31506_03490</name>
</gene>
<dbReference type="GO" id="GO:0005992">
    <property type="term" value="P:trehalose biosynthetic process"/>
    <property type="evidence" value="ECO:0007669"/>
    <property type="project" value="UniProtKB-UniRule"/>
</dbReference>